<keyword evidence="3" id="KW-0732">Signal</keyword>
<organism evidence="4 5">
    <name type="scientific">Puccinia triticina</name>
    <dbReference type="NCBI Taxonomy" id="208348"/>
    <lineage>
        <taxon>Eukaryota</taxon>
        <taxon>Fungi</taxon>
        <taxon>Dikarya</taxon>
        <taxon>Basidiomycota</taxon>
        <taxon>Pucciniomycotina</taxon>
        <taxon>Pucciniomycetes</taxon>
        <taxon>Pucciniales</taxon>
        <taxon>Pucciniaceae</taxon>
        <taxon>Puccinia</taxon>
    </lineage>
</organism>
<evidence type="ECO:0000313" key="4">
    <source>
        <dbReference type="EMBL" id="WAQ85064.1"/>
    </source>
</evidence>
<keyword evidence="2" id="KW-1133">Transmembrane helix</keyword>
<feature type="signal peptide" evidence="3">
    <location>
        <begin position="1"/>
        <end position="19"/>
    </location>
</feature>
<dbReference type="EMBL" id="CP110425">
    <property type="protein sequence ID" value="WAQ85064.1"/>
    <property type="molecule type" value="Genomic_DNA"/>
</dbReference>
<feature type="chain" id="PRO_5046369029" evidence="3">
    <location>
        <begin position="20"/>
        <end position="223"/>
    </location>
</feature>
<evidence type="ECO:0000313" key="5">
    <source>
        <dbReference type="Proteomes" id="UP001164743"/>
    </source>
</evidence>
<proteinExistence type="predicted"/>
<feature type="region of interest" description="Disordered" evidence="1">
    <location>
        <begin position="88"/>
        <end position="155"/>
    </location>
</feature>
<protein>
    <submittedName>
        <fullName evidence="4">Uncharacterized protein</fullName>
    </submittedName>
</protein>
<reference evidence="4" key="1">
    <citation type="submission" date="2022-10" db="EMBL/GenBank/DDBJ databases">
        <title>Puccinia triticina Genome sequencing and assembly.</title>
        <authorList>
            <person name="Li C."/>
        </authorList>
    </citation>
    <scope>NUCLEOTIDE SEQUENCE</scope>
    <source>
        <strain evidence="4">Pt15</strain>
    </source>
</reference>
<accession>A0ABY7CIL6</accession>
<dbReference type="RefSeq" id="XP_053020619.1">
    <property type="nucleotide sequence ID" value="XM_053169420.1"/>
</dbReference>
<feature type="compositionally biased region" description="Acidic residues" evidence="1">
    <location>
        <begin position="137"/>
        <end position="147"/>
    </location>
</feature>
<evidence type="ECO:0000256" key="3">
    <source>
        <dbReference type="SAM" id="SignalP"/>
    </source>
</evidence>
<keyword evidence="5" id="KW-1185">Reference proteome</keyword>
<dbReference type="GeneID" id="77810315"/>
<feature type="compositionally biased region" description="Polar residues" evidence="1">
    <location>
        <begin position="102"/>
        <end position="111"/>
    </location>
</feature>
<feature type="transmembrane region" description="Helical" evidence="2">
    <location>
        <begin position="170"/>
        <end position="190"/>
    </location>
</feature>
<name>A0ABY7CIL6_9BASI</name>
<sequence length="223" mass="23939">MLLQQILIITCAIFRPTFSMPMEKSVAKAATEEAGLGDSRTVADQVMFPENAPSRGSKANANEELSGDRVEKPQTGILAAQACTKQGANLRSSRVETDHPETAQTRSSANQVVVHEEIVDDTTGRSSGLPEPKDSVDSETSDSESESEAAIRPEDAAEIARFEEEKKMRLRLLIAPLFPALISGYALAMYASKVDNPAPADLIFVTGLIAWVFGISANIMASV</sequence>
<keyword evidence="2" id="KW-0812">Transmembrane</keyword>
<evidence type="ECO:0000256" key="2">
    <source>
        <dbReference type="SAM" id="Phobius"/>
    </source>
</evidence>
<evidence type="ECO:0000256" key="1">
    <source>
        <dbReference type="SAM" id="MobiDB-lite"/>
    </source>
</evidence>
<gene>
    <name evidence="4" type="ORF">PtA15_5A638</name>
</gene>
<dbReference type="Proteomes" id="UP001164743">
    <property type="component" value="Chromosome 5A"/>
</dbReference>
<feature type="transmembrane region" description="Helical" evidence="2">
    <location>
        <begin position="202"/>
        <end position="221"/>
    </location>
</feature>
<feature type="region of interest" description="Disordered" evidence="1">
    <location>
        <begin position="48"/>
        <end position="72"/>
    </location>
</feature>
<keyword evidence="2" id="KW-0472">Membrane</keyword>